<proteinExistence type="inferred from homology"/>
<feature type="transmembrane region" description="Helical" evidence="7">
    <location>
        <begin position="436"/>
        <end position="456"/>
    </location>
</feature>
<feature type="domain" description="ABC3 transporter permease C-terminal" evidence="8">
    <location>
        <begin position="662"/>
        <end position="779"/>
    </location>
</feature>
<dbReference type="InterPro" id="IPR003838">
    <property type="entry name" value="ABC3_permease_C"/>
</dbReference>
<gene>
    <name evidence="9" type="ORF">GCM10012287_18910</name>
</gene>
<evidence type="ECO:0000256" key="4">
    <source>
        <dbReference type="ARBA" id="ARBA00022989"/>
    </source>
</evidence>
<keyword evidence="3 7" id="KW-0812">Transmembrane</keyword>
<feature type="transmembrane region" description="Helical" evidence="7">
    <location>
        <begin position="703"/>
        <end position="728"/>
    </location>
</feature>
<dbReference type="EMBL" id="BMMP01000005">
    <property type="protein sequence ID" value="GGO47090.1"/>
    <property type="molecule type" value="Genomic_DNA"/>
</dbReference>
<feature type="domain" description="ABC3 transporter permease C-terminal" evidence="8">
    <location>
        <begin position="270"/>
        <end position="389"/>
    </location>
</feature>
<protein>
    <recommendedName>
        <fullName evidence="8">ABC3 transporter permease C-terminal domain-containing protein</fullName>
    </recommendedName>
</protein>
<feature type="transmembrane region" description="Helical" evidence="7">
    <location>
        <begin position="269"/>
        <end position="292"/>
    </location>
</feature>
<feature type="transmembrane region" description="Helical" evidence="7">
    <location>
        <begin position="20"/>
        <end position="38"/>
    </location>
</feature>
<evidence type="ECO:0000256" key="3">
    <source>
        <dbReference type="ARBA" id="ARBA00022692"/>
    </source>
</evidence>
<feature type="transmembrane region" description="Helical" evidence="7">
    <location>
        <begin position="652"/>
        <end position="677"/>
    </location>
</feature>
<sequence length="789" mass="82920">MNRILLDKTRRDLRRRLPQFAAVGVTVLIGVLLFVSSYDAYRNLGSSYEHTYSRMHFADLTASGGDPAEVAAAAGAERGVSEVATRTQARVPVRFGKDELLGRVAGLPAGAQPAVNKVDVTEGHYPKRGDSRGVLVERHTAKTFGLAPGDTAKVFDGKRWRAVTVRGVADSPEYLWPALSRQQVVGDPHNFAVVFAPQSSLRSLTGSAPATSQTLVRLSGGARDDGGAAEERIAERMRAAGATEVQPRSEHPSHSALDGDLEGFSQLSVAFPVLFLSAAAVAAYVLITRLVLSERKVIAMFLAAGVPRATVARHYLGHGVLAGTAGAVLGVALGAAVTPAMTHAYTAEIGIPYTLVEHRPAVLATGALFGVLVGLVGGAAPAWATTRTAPAEALRGDGGTMSPPGRWSRALARARRLPLTLRLSLRELGRSRRRTVASMVGSVLALVLVLTSAGMAGSMKAATDVQFGEVQREDATVTADPRARDPRPALRGIDGVEAVEAVATAQVTARNGDRSYSTALTGYDRRTSMHGFRTPDGGERRLPGDGAVLAGKGAAERLGLSTGDHVTLRAADGREERVRLAGLVDEPMGSALYATRTTVEEATGASSTGYALRFAKGADAPDPDRLRRDATAVEGVVAYADSRAVARQIDRYMALFWVFVGVMMLLGGVLALTVVYVTMSVNVAERTAELATLRASGVSLRRIAALLAAENLTATLLALPAGLAAGFAAAWQFLRSFDSDMLSLELEIGWPVVLGACLAVAGASLLSQIPAVRAVRRLDIAAVVRERAG</sequence>
<evidence type="ECO:0000256" key="1">
    <source>
        <dbReference type="ARBA" id="ARBA00004651"/>
    </source>
</evidence>
<dbReference type="PANTHER" id="PTHR30572:SF4">
    <property type="entry name" value="ABC TRANSPORTER PERMEASE YTRF"/>
    <property type="match status" value="1"/>
</dbReference>
<feature type="transmembrane region" description="Helical" evidence="7">
    <location>
        <begin position="748"/>
        <end position="767"/>
    </location>
</feature>
<evidence type="ECO:0000256" key="2">
    <source>
        <dbReference type="ARBA" id="ARBA00022475"/>
    </source>
</evidence>
<feature type="transmembrane region" description="Helical" evidence="7">
    <location>
        <begin position="361"/>
        <end position="384"/>
    </location>
</feature>
<feature type="transmembrane region" description="Helical" evidence="7">
    <location>
        <begin position="320"/>
        <end position="341"/>
    </location>
</feature>
<evidence type="ECO:0000256" key="7">
    <source>
        <dbReference type="SAM" id="Phobius"/>
    </source>
</evidence>
<dbReference type="InterPro" id="IPR050250">
    <property type="entry name" value="Macrolide_Exporter_MacB"/>
</dbReference>
<comment type="caution">
    <text evidence="9">The sequence shown here is derived from an EMBL/GenBank/DDBJ whole genome shotgun (WGS) entry which is preliminary data.</text>
</comment>
<dbReference type="Pfam" id="PF02687">
    <property type="entry name" value="FtsX"/>
    <property type="match status" value="2"/>
</dbReference>
<keyword evidence="2" id="KW-1003">Cell membrane</keyword>
<evidence type="ECO:0000256" key="6">
    <source>
        <dbReference type="ARBA" id="ARBA00038076"/>
    </source>
</evidence>
<keyword evidence="10" id="KW-1185">Reference proteome</keyword>
<accession>A0ABQ2M4L2</accession>
<evidence type="ECO:0000313" key="10">
    <source>
        <dbReference type="Proteomes" id="UP000631535"/>
    </source>
</evidence>
<keyword evidence="5 7" id="KW-0472">Membrane</keyword>
<dbReference type="RefSeq" id="WP_189036641.1">
    <property type="nucleotide sequence ID" value="NZ_BMMP01000005.1"/>
</dbReference>
<organism evidence="9 10">
    <name type="scientific">Streptomyces daqingensis</name>
    <dbReference type="NCBI Taxonomy" id="1472640"/>
    <lineage>
        <taxon>Bacteria</taxon>
        <taxon>Bacillati</taxon>
        <taxon>Actinomycetota</taxon>
        <taxon>Actinomycetes</taxon>
        <taxon>Kitasatosporales</taxon>
        <taxon>Streptomycetaceae</taxon>
        <taxon>Streptomyces</taxon>
    </lineage>
</organism>
<comment type="subcellular location">
    <subcellularLocation>
        <location evidence="1">Cell membrane</location>
        <topology evidence="1">Multi-pass membrane protein</topology>
    </subcellularLocation>
</comment>
<keyword evidence="4 7" id="KW-1133">Transmembrane helix</keyword>
<name>A0ABQ2M4L2_9ACTN</name>
<comment type="similarity">
    <text evidence="6">Belongs to the ABC-4 integral membrane protein family.</text>
</comment>
<reference evidence="10" key="1">
    <citation type="journal article" date="2019" name="Int. J. Syst. Evol. Microbiol.">
        <title>The Global Catalogue of Microorganisms (GCM) 10K type strain sequencing project: providing services to taxonomists for standard genome sequencing and annotation.</title>
        <authorList>
            <consortium name="The Broad Institute Genomics Platform"/>
            <consortium name="The Broad Institute Genome Sequencing Center for Infectious Disease"/>
            <person name="Wu L."/>
            <person name="Ma J."/>
        </authorList>
    </citation>
    <scope>NUCLEOTIDE SEQUENCE [LARGE SCALE GENOMIC DNA]</scope>
    <source>
        <strain evidence="10">CGMCC 4.7178</strain>
    </source>
</reference>
<evidence type="ECO:0000256" key="5">
    <source>
        <dbReference type="ARBA" id="ARBA00023136"/>
    </source>
</evidence>
<evidence type="ECO:0000259" key="8">
    <source>
        <dbReference type="Pfam" id="PF02687"/>
    </source>
</evidence>
<dbReference type="Proteomes" id="UP000631535">
    <property type="component" value="Unassembled WGS sequence"/>
</dbReference>
<evidence type="ECO:0000313" key="9">
    <source>
        <dbReference type="EMBL" id="GGO47090.1"/>
    </source>
</evidence>
<dbReference type="PANTHER" id="PTHR30572">
    <property type="entry name" value="MEMBRANE COMPONENT OF TRANSPORTER-RELATED"/>
    <property type="match status" value="1"/>
</dbReference>